<reference evidence="3 4" key="1">
    <citation type="submission" date="2018-05" db="EMBL/GenBank/DDBJ databases">
        <title>Description of Sphingomonas pokkalii sp nov, isolated from the rhizosphere of saline tolerant pokkali rice and its draft genome analysis.</title>
        <authorList>
            <person name="Menon R."/>
            <person name="Kumari S."/>
            <person name="Rameshkumar N."/>
        </authorList>
    </citation>
    <scope>NUCLEOTIDE SEQUENCE [LARGE SCALE GENOMIC DNA]</scope>
    <source>
        <strain evidence="3 4">L3B27</strain>
    </source>
</reference>
<evidence type="ECO:0000313" key="3">
    <source>
        <dbReference type="EMBL" id="PVX30545.1"/>
    </source>
</evidence>
<feature type="chain" id="PRO_5015736492" description="SCP domain-containing protein" evidence="1">
    <location>
        <begin position="23"/>
        <end position="216"/>
    </location>
</feature>
<keyword evidence="1" id="KW-0732">Signal</keyword>
<protein>
    <recommendedName>
        <fullName evidence="2">SCP domain-containing protein</fullName>
    </recommendedName>
</protein>
<comment type="caution">
    <text evidence="3">The sequence shown here is derived from an EMBL/GenBank/DDBJ whole genome shotgun (WGS) entry which is preliminary data.</text>
</comment>
<dbReference type="Proteomes" id="UP000245890">
    <property type="component" value="Unassembled WGS sequence"/>
</dbReference>
<dbReference type="InterPro" id="IPR035940">
    <property type="entry name" value="CAP_sf"/>
</dbReference>
<dbReference type="Pfam" id="PF00188">
    <property type="entry name" value="CAP"/>
    <property type="match status" value="1"/>
</dbReference>
<gene>
    <name evidence="3" type="ORF">DD559_15340</name>
</gene>
<organism evidence="3 4">
    <name type="scientific">Sphingomonas pokkalii</name>
    <dbReference type="NCBI Taxonomy" id="2175090"/>
    <lineage>
        <taxon>Bacteria</taxon>
        <taxon>Pseudomonadati</taxon>
        <taxon>Pseudomonadota</taxon>
        <taxon>Alphaproteobacteria</taxon>
        <taxon>Sphingomonadales</taxon>
        <taxon>Sphingomonadaceae</taxon>
        <taxon>Sphingomonas</taxon>
    </lineage>
</organism>
<name>A0A2U0SGW1_9SPHN</name>
<keyword evidence="4" id="KW-1185">Reference proteome</keyword>
<dbReference type="AlphaFoldDB" id="A0A2U0SGW1"/>
<dbReference type="EMBL" id="QENQ01000001">
    <property type="protein sequence ID" value="PVX30545.1"/>
    <property type="molecule type" value="Genomic_DNA"/>
</dbReference>
<dbReference type="PANTHER" id="PTHR31157:SF1">
    <property type="entry name" value="SCP DOMAIN-CONTAINING PROTEIN"/>
    <property type="match status" value="1"/>
</dbReference>
<evidence type="ECO:0000313" key="4">
    <source>
        <dbReference type="Proteomes" id="UP000245890"/>
    </source>
</evidence>
<feature type="domain" description="SCP" evidence="2">
    <location>
        <begin position="33"/>
        <end position="194"/>
    </location>
</feature>
<feature type="signal peptide" evidence="1">
    <location>
        <begin position="1"/>
        <end position="22"/>
    </location>
</feature>
<proteinExistence type="predicted"/>
<accession>A0A2U0SGW1</accession>
<dbReference type="OrthoDB" id="7550377at2"/>
<sequence>MRAGLCGFLGMTLLAGAPAAHAQNLQVQLIARINAVRQDPGAYAAQLRIYRGYFRGTILILPGEPVPVLTREGIAAVDEAIAFLEQQAPLPPLAHAPLLEQAAAAFAQAQGAIGARGHVGADGSTPGERVRRLGGDIYLGEGIAYGAPDVESLLREMVVDDGVPGRGHRTLLFNPDFRFAGAGCSPHATLEHICVIDMSATIDGSPVKILVPAARP</sequence>
<dbReference type="Gene3D" id="3.40.33.10">
    <property type="entry name" value="CAP"/>
    <property type="match status" value="1"/>
</dbReference>
<dbReference type="InterPro" id="IPR014044">
    <property type="entry name" value="CAP_dom"/>
</dbReference>
<evidence type="ECO:0000259" key="2">
    <source>
        <dbReference type="Pfam" id="PF00188"/>
    </source>
</evidence>
<evidence type="ECO:0000256" key="1">
    <source>
        <dbReference type="SAM" id="SignalP"/>
    </source>
</evidence>
<dbReference type="PANTHER" id="PTHR31157">
    <property type="entry name" value="SCP DOMAIN-CONTAINING PROTEIN"/>
    <property type="match status" value="1"/>
</dbReference>